<feature type="compositionally biased region" description="Polar residues" evidence="1">
    <location>
        <begin position="268"/>
        <end position="293"/>
    </location>
</feature>
<dbReference type="InterPro" id="IPR057670">
    <property type="entry name" value="SH3_retrovirus"/>
</dbReference>
<dbReference type="SUPFAM" id="SSF53098">
    <property type="entry name" value="Ribonuclease H-like"/>
    <property type="match status" value="1"/>
</dbReference>
<dbReference type="Gene3D" id="3.30.420.10">
    <property type="entry name" value="Ribonuclease H-like superfamily/Ribonuclease H"/>
    <property type="match status" value="2"/>
</dbReference>
<feature type="region of interest" description="Disordered" evidence="1">
    <location>
        <begin position="264"/>
        <end position="293"/>
    </location>
</feature>
<dbReference type="InterPro" id="IPR039537">
    <property type="entry name" value="Retrotran_Ty1/copia-like"/>
</dbReference>
<proteinExistence type="predicted"/>
<keyword evidence="4" id="KW-1185">Reference proteome</keyword>
<dbReference type="EMBL" id="JAJFAZ020000004">
    <property type="protein sequence ID" value="KAI5335964.1"/>
    <property type="molecule type" value="Genomic_DNA"/>
</dbReference>
<name>A0AAD4Z813_PRUDU</name>
<evidence type="ECO:0000259" key="2">
    <source>
        <dbReference type="PROSITE" id="PS50994"/>
    </source>
</evidence>
<dbReference type="Proteomes" id="UP001054821">
    <property type="component" value="Chromosome 4"/>
</dbReference>
<comment type="caution">
    <text evidence="3">The sequence shown here is derived from an EMBL/GenBank/DDBJ whole genome shotgun (WGS) entry which is preliminary data.</text>
</comment>
<protein>
    <recommendedName>
        <fullName evidence="2">Integrase catalytic domain-containing protein</fullName>
    </recommendedName>
</protein>
<evidence type="ECO:0000256" key="1">
    <source>
        <dbReference type="SAM" id="MobiDB-lite"/>
    </source>
</evidence>
<gene>
    <name evidence="3" type="ORF">L3X38_026098</name>
</gene>
<dbReference type="PROSITE" id="PS50994">
    <property type="entry name" value="INTEGRASE"/>
    <property type="match status" value="1"/>
</dbReference>
<dbReference type="PANTHER" id="PTHR42648:SF18">
    <property type="entry name" value="RETROTRANSPOSON, UNCLASSIFIED-LIKE PROTEIN"/>
    <property type="match status" value="1"/>
</dbReference>
<sequence>MEHGLPQLEEQSGVCEGCQFGKQHRNVFPKDQAQRASKVLELVHVDLCGPMRNESVARNRYFMLIIDDFTRMIWVYFLRNKSEAFYCFKKFKSMTELQTGHKLTMAYTPQQNGIVERKNRTVIEMAKSMLHEKGMPYFLWIEAVHTAVYLLNRCPTKALNNITPFEAYSGRKPRIAHLKVFGSLCYVHVPTELRHKLDPKSTKGVFVGYATCEKGYRVFDPVSNKLFMSRDVTFDEENAWHWTDNNGSVMTTYSSENQVDLDLKSDSSNENSTGAPQTLDMQESTLSTPGVIA</sequence>
<dbReference type="InterPro" id="IPR001584">
    <property type="entry name" value="Integrase_cat-core"/>
</dbReference>
<organism evidence="3 4">
    <name type="scientific">Prunus dulcis</name>
    <name type="common">Almond</name>
    <name type="synonym">Amygdalus dulcis</name>
    <dbReference type="NCBI Taxonomy" id="3755"/>
    <lineage>
        <taxon>Eukaryota</taxon>
        <taxon>Viridiplantae</taxon>
        <taxon>Streptophyta</taxon>
        <taxon>Embryophyta</taxon>
        <taxon>Tracheophyta</taxon>
        <taxon>Spermatophyta</taxon>
        <taxon>Magnoliopsida</taxon>
        <taxon>eudicotyledons</taxon>
        <taxon>Gunneridae</taxon>
        <taxon>Pentapetalae</taxon>
        <taxon>rosids</taxon>
        <taxon>fabids</taxon>
        <taxon>Rosales</taxon>
        <taxon>Rosaceae</taxon>
        <taxon>Amygdaloideae</taxon>
        <taxon>Amygdaleae</taxon>
        <taxon>Prunus</taxon>
    </lineage>
</organism>
<dbReference type="GO" id="GO:0015074">
    <property type="term" value="P:DNA integration"/>
    <property type="evidence" value="ECO:0007669"/>
    <property type="project" value="InterPro"/>
</dbReference>
<dbReference type="InterPro" id="IPR012337">
    <property type="entry name" value="RNaseH-like_sf"/>
</dbReference>
<dbReference type="Pfam" id="PF25597">
    <property type="entry name" value="SH3_retrovirus"/>
    <property type="match status" value="1"/>
</dbReference>
<dbReference type="AlphaFoldDB" id="A0AAD4Z813"/>
<dbReference type="InterPro" id="IPR036397">
    <property type="entry name" value="RNaseH_sf"/>
</dbReference>
<dbReference type="PANTHER" id="PTHR42648">
    <property type="entry name" value="TRANSPOSASE, PUTATIVE-RELATED"/>
    <property type="match status" value="1"/>
</dbReference>
<feature type="domain" description="Integrase catalytic" evidence="2">
    <location>
        <begin position="77"/>
        <end position="172"/>
    </location>
</feature>
<reference evidence="3 4" key="1">
    <citation type="journal article" date="2022" name="G3 (Bethesda)">
        <title>Whole-genome sequence and methylome profiling of the almond [Prunus dulcis (Mill.) D.A. Webb] cultivar 'Nonpareil'.</title>
        <authorList>
            <person name="D'Amico-Willman K.M."/>
            <person name="Ouma W.Z."/>
            <person name="Meulia T."/>
            <person name="Sideli G.M."/>
            <person name="Gradziel T.M."/>
            <person name="Fresnedo-Ramirez J."/>
        </authorList>
    </citation>
    <scope>NUCLEOTIDE SEQUENCE [LARGE SCALE GENOMIC DNA]</scope>
    <source>
        <strain evidence="3">Clone GOH B32 T37-40</strain>
    </source>
</reference>
<accession>A0AAD4Z813</accession>
<evidence type="ECO:0000313" key="3">
    <source>
        <dbReference type="EMBL" id="KAI5335964.1"/>
    </source>
</evidence>
<dbReference type="GO" id="GO:0003676">
    <property type="term" value="F:nucleic acid binding"/>
    <property type="evidence" value="ECO:0007669"/>
    <property type="project" value="InterPro"/>
</dbReference>
<evidence type="ECO:0000313" key="4">
    <source>
        <dbReference type="Proteomes" id="UP001054821"/>
    </source>
</evidence>